<dbReference type="Pfam" id="PF02875">
    <property type="entry name" value="Mur_ligase_C"/>
    <property type="match status" value="1"/>
</dbReference>
<dbReference type="AlphaFoldDB" id="A0A1I4SMH2"/>
<dbReference type="GO" id="GO:0016881">
    <property type="term" value="F:acid-amino acid ligase activity"/>
    <property type="evidence" value="ECO:0007669"/>
    <property type="project" value="InterPro"/>
</dbReference>
<dbReference type="GO" id="GO:0051301">
    <property type="term" value="P:cell division"/>
    <property type="evidence" value="ECO:0007669"/>
    <property type="project" value="UniProtKB-KW"/>
</dbReference>
<keyword evidence="4" id="KW-0067">ATP-binding</keyword>
<keyword evidence="3" id="KW-0547">Nucleotide-binding</keyword>
<evidence type="ECO:0000313" key="13">
    <source>
        <dbReference type="EMBL" id="SFM65619.1"/>
    </source>
</evidence>
<keyword evidence="6" id="KW-0573">Peptidoglycan synthesis</keyword>
<evidence type="ECO:0000256" key="2">
    <source>
        <dbReference type="ARBA" id="ARBA00022618"/>
    </source>
</evidence>
<dbReference type="EMBL" id="FOUU01000002">
    <property type="protein sequence ID" value="SFM65619.1"/>
    <property type="molecule type" value="Genomic_DNA"/>
</dbReference>
<evidence type="ECO:0000256" key="3">
    <source>
        <dbReference type="ARBA" id="ARBA00022741"/>
    </source>
</evidence>
<dbReference type="GO" id="GO:0071555">
    <property type="term" value="P:cell wall organization"/>
    <property type="evidence" value="ECO:0007669"/>
    <property type="project" value="UniProtKB-KW"/>
</dbReference>
<feature type="domain" description="Mur ligase N-terminal catalytic" evidence="10">
    <location>
        <begin position="8"/>
        <end position="107"/>
    </location>
</feature>
<dbReference type="Gene3D" id="3.40.1190.10">
    <property type="entry name" value="Mur-like, catalytic domain"/>
    <property type="match status" value="1"/>
</dbReference>
<dbReference type="InterPro" id="IPR004101">
    <property type="entry name" value="Mur_ligase_C"/>
</dbReference>
<dbReference type="InterPro" id="IPR000713">
    <property type="entry name" value="Mur_ligase_N"/>
</dbReference>
<keyword evidence="8" id="KW-0961">Cell wall biogenesis/degradation</keyword>
<dbReference type="InterPro" id="IPR050061">
    <property type="entry name" value="MurCDEF_pg_biosynth"/>
</dbReference>
<evidence type="ECO:0000256" key="8">
    <source>
        <dbReference type="ARBA" id="ARBA00023316"/>
    </source>
</evidence>
<evidence type="ECO:0000259" key="11">
    <source>
        <dbReference type="Pfam" id="PF02875"/>
    </source>
</evidence>
<feature type="transmembrane region" description="Helical" evidence="9">
    <location>
        <begin position="7"/>
        <end position="25"/>
    </location>
</feature>
<dbReference type="SUPFAM" id="SSF51984">
    <property type="entry name" value="MurCD N-terminal domain"/>
    <property type="match status" value="1"/>
</dbReference>
<dbReference type="SUPFAM" id="SSF53244">
    <property type="entry name" value="MurD-like peptide ligases, peptide-binding domain"/>
    <property type="match status" value="1"/>
</dbReference>
<dbReference type="RefSeq" id="WP_093394000.1">
    <property type="nucleotide sequence ID" value="NZ_FOUU01000002.1"/>
</dbReference>
<evidence type="ECO:0000256" key="1">
    <source>
        <dbReference type="ARBA" id="ARBA00022598"/>
    </source>
</evidence>
<keyword evidence="9" id="KW-0472">Membrane</keyword>
<dbReference type="Gene3D" id="3.90.190.20">
    <property type="entry name" value="Mur ligase, C-terminal domain"/>
    <property type="match status" value="1"/>
</dbReference>
<dbReference type="OrthoDB" id="9804126at2"/>
<accession>A0A1I4SMH2</accession>
<gene>
    <name evidence="13" type="ORF">SAMN05660836_01049</name>
</gene>
<dbReference type="GO" id="GO:0008360">
    <property type="term" value="P:regulation of cell shape"/>
    <property type="evidence" value="ECO:0007669"/>
    <property type="project" value="UniProtKB-KW"/>
</dbReference>
<reference evidence="13 14" key="1">
    <citation type="submission" date="2016-10" db="EMBL/GenBank/DDBJ databases">
        <authorList>
            <person name="de Groot N.N."/>
        </authorList>
    </citation>
    <scope>NUCLEOTIDE SEQUENCE [LARGE SCALE GENOMIC DNA]</scope>
    <source>
        <strain evidence="13 14">DSM 9990</strain>
    </source>
</reference>
<dbReference type="SUPFAM" id="SSF53623">
    <property type="entry name" value="MurD-like peptide ligases, catalytic domain"/>
    <property type="match status" value="1"/>
</dbReference>
<proteinExistence type="predicted"/>
<keyword evidence="7" id="KW-0131">Cell cycle</keyword>
<dbReference type="Pfam" id="PF08245">
    <property type="entry name" value="Mur_ligase_M"/>
    <property type="match status" value="1"/>
</dbReference>
<evidence type="ECO:0000256" key="4">
    <source>
        <dbReference type="ARBA" id="ARBA00022840"/>
    </source>
</evidence>
<dbReference type="PANTHER" id="PTHR43445">
    <property type="entry name" value="UDP-N-ACETYLMURAMATE--L-ALANINE LIGASE-RELATED"/>
    <property type="match status" value="1"/>
</dbReference>
<sequence length="472" mass="52412">MTIKSRPIYLLGIGGIAMGNLAGFLQEKGYPVAGSDRSLYSPMKEFLTARNIPVRMPYAEANVSAIRPDLAVIGNAIRADNPEARWIVQSGTSYMSMPEAINHFMLNNHKSLVVAGTHGKSTTAALLLWVLHQAGMDPSGFVGAIIKKEGKGYMHGSGPFAVIEGDEYDTAFFDKRPKFLHYNPFGAIVTGIEFDHADIYKDVYAIRKAFESFVRLIPPEGVLVLRNEDPHADTLRKICRGKVVTYGLSEKADWRILSWDADGRMSFMALCHGHGKHYSFPLSLIGKHNALNALAVVALLDALGIDLNRAIPGFATYPGLKRRQEILVFQEDLILVDDFAHHPTAVTETIKALKAHFPERRLIAIFEPRTNTSKRAYFQDAYAEAFDGSEIVILKAPPDYNELPEKDRLNLPELAARLKDLRIDAHWALSSDEVVSICLRYLQKGDLVLCMSNGDMDGVPEKLSRSFRSRAG</sequence>
<keyword evidence="9" id="KW-1133">Transmembrane helix</keyword>
<dbReference type="PANTHER" id="PTHR43445:SF5">
    <property type="entry name" value="UDP-N-ACETYLMURAMATE--L-ALANYL-GAMMA-D-GLUTAMYL-MESO-2,6-DIAMINOHEPTANDIOATE LIGASE"/>
    <property type="match status" value="1"/>
</dbReference>
<keyword evidence="1 13" id="KW-0436">Ligase</keyword>
<evidence type="ECO:0000256" key="9">
    <source>
        <dbReference type="SAM" id="Phobius"/>
    </source>
</evidence>
<feature type="domain" description="Mur ligase C-terminal" evidence="11">
    <location>
        <begin position="322"/>
        <end position="454"/>
    </location>
</feature>
<evidence type="ECO:0000256" key="6">
    <source>
        <dbReference type="ARBA" id="ARBA00022984"/>
    </source>
</evidence>
<dbReference type="InterPro" id="IPR013221">
    <property type="entry name" value="Mur_ligase_cen"/>
</dbReference>
<dbReference type="InterPro" id="IPR036615">
    <property type="entry name" value="Mur_ligase_C_dom_sf"/>
</dbReference>
<evidence type="ECO:0000256" key="5">
    <source>
        <dbReference type="ARBA" id="ARBA00022960"/>
    </source>
</evidence>
<evidence type="ECO:0000259" key="10">
    <source>
        <dbReference type="Pfam" id="PF01225"/>
    </source>
</evidence>
<dbReference type="STRING" id="39841.SAMN05660836_01049"/>
<dbReference type="Proteomes" id="UP000199611">
    <property type="component" value="Unassembled WGS sequence"/>
</dbReference>
<dbReference type="Pfam" id="PF01225">
    <property type="entry name" value="Mur_ligase"/>
    <property type="match status" value="1"/>
</dbReference>
<organism evidence="13 14">
    <name type="scientific">Thermodesulforhabdus norvegica</name>
    <dbReference type="NCBI Taxonomy" id="39841"/>
    <lineage>
        <taxon>Bacteria</taxon>
        <taxon>Pseudomonadati</taxon>
        <taxon>Thermodesulfobacteriota</taxon>
        <taxon>Syntrophobacteria</taxon>
        <taxon>Syntrophobacterales</taxon>
        <taxon>Thermodesulforhabdaceae</taxon>
        <taxon>Thermodesulforhabdus</taxon>
    </lineage>
</organism>
<keyword evidence="14" id="KW-1185">Reference proteome</keyword>
<evidence type="ECO:0000313" key="14">
    <source>
        <dbReference type="Proteomes" id="UP000199611"/>
    </source>
</evidence>
<keyword evidence="2" id="KW-0132">Cell division</keyword>
<dbReference type="GO" id="GO:0005524">
    <property type="term" value="F:ATP binding"/>
    <property type="evidence" value="ECO:0007669"/>
    <property type="project" value="UniProtKB-KW"/>
</dbReference>
<evidence type="ECO:0000256" key="7">
    <source>
        <dbReference type="ARBA" id="ARBA00023306"/>
    </source>
</evidence>
<dbReference type="Gene3D" id="3.40.50.720">
    <property type="entry name" value="NAD(P)-binding Rossmann-like Domain"/>
    <property type="match status" value="1"/>
</dbReference>
<dbReference type="InterPro" id="IPR036565">
    <property type="entry name" value="Mur-like_cat_sf"/>
</dbReference>
<keyword evidence="5" id="KW-0133">Cell shape</keyword>
<feature type="domain" description="Mur ligase central" evidence="12">
    <location>
        <begin position="114"/>
        <end position="299"/>
    </location>
</feature>
<evidence type="ECO:0000259" key="12">
    <source>
        <dbReference type="Pfam" id="PF08245"/>
    </source>
</evidence>
<dbReference type="GO" id="GO:0009252">
    <property type="term" value="P:peptidoglycan biosynthetic process"/>
    <property type="evidence" value="ECO:0007669"/>
    <property type="project" value="UniProtKB-KW"/>
</dbReference>
<protein>
    <submittedName>
        <fullName evidence="13">UDP-N-acetylmuramate--L-alanine ligase</fullName>
    </submittedName>
</protein>
<keyword evidence="9" id="KW-0812">Transmembrane</keyword>
<name>A0A1I4SMH2_9BACT</name>